<evidence type="ECO:0000256" key="1">
    <source>
        <dbReference type="SAM" id="MobiDB-lite"/>
    </source>
</evidence>
<name>A0A922M7P4_SPOEX</name>
<evidence type="ECO:0000313" key="4">
    <source>
        <dbReference type="Proteomes" id="UP000814243"/>
    </source>
</evidence>
<comment type="caution">
    <text evidence="3">The sequence shown here is derived from an EMBL/GenBank/DDBJ whole genome shotgun (WGS) entry which is preliminary data.</text>
</comment>
<keyword evidence="2" id="KW-1133">Transmembrane helix</keyword>
<keyword evidence="2" id="KW-0472">Membrane</keyword>
<evidence type="ECO:0000313" key="3">
    <source>
        <dbReference type="EMBL" id="KAH9631780.1"/>
    </source>
</evidence>
<dbReference type="EMBL" id="JACEFF010000747">
    <property type="protein sequence ID" value="KAH9631780.1"/>
    <property type="molecule type" value="Genomic_DNA"/>
</dbReference>
<keyword evidence="2" id="KW-0812">Transmembrane</keyword>
<reference evidence="3" key="1">
    <citation type="journal article" date="2021" name="G3 (Bethesda)">
        <title>Genome and transcriptome analysis of the beet armyworm Spodoptera exigua reveals targets for pest control. .</title>
        <authorList>
            <person name="Simon S."/>
            <person name="Breeschoten T."/>
            <person name="Jansen H.J."/>
            <person name="Dirks R.P."/>
            <person name="Schranz M.E."/>
            <person name="Ros V.I.D."/>
        </authorList>
    </citation>
    <scope>NUCLEOTIDE SEQUENCE</scope>
    <source>
        <strain evidence="3">TB_SE_WUR_2020</strain>
    </source>
</reference>
<proteinExistence type="predicted"/>
<gene>
    <name evidence="3" type="ORF">HF086_002266</name>
</gene>
<evidence type="ECO:0000256" key="2">
    <source>
        <dbReference type="SAM" id="Phobius"/>
    </source>
</evidence>
<dbReference type="AlphaFoldDB" id="A0A922M7P4"/>
<feature type="compositionally biased region" description="Basic and acidic residues" evidence="1">
    <location>
        <begin position="20"/>
        <end position="31"/>
    </location>
</feature>
<organism evidence="3 4">
    <name type="scientific">Spodoptera exigua</name>
    <name type="common">Beet armyworm</name>
    <name type="synonym">Noctua fulgens</name>
    <dbReference type="NCBI Taxonomy" id="7107"/>
    <lineage>
        <taxon>Eukaryota</taxon>
        <taxon>Metazoa</taxon>
        <taxon>Ecdysozoa</taxon>
        <taxon>Arthropoda</taxon>
        <taxon>Hexapoda</taxon>
        <taxon>Insecta</taxon>
        <taxon>Pterygota</taxon>
        <taxon>Neoptera</taxon>
        <taxon>Endopterygota</taxon>
        <taxon>Lepidoptera</taxon>
        <taxon>Glossata</taxon>
        <taxon>Ditrysia</taxon>
        <taxon>Noctuoidea</taxon>
        <taxon>Noctuidae</taxon>
        <taxon>Amphipyrinae</taxon>
        <taxon>Spodoptera</taxon>
    </lineage>
</organism>
<feature type="region of interest" description="Disordered" evidence="1">
    <location>
        <begin position="20"/>
        <end position="46"/>
    </location>
</feature>
<feature type="transmembrane region" description="Helical" evidence="2">
    <location>
        <begin position="63"/>
        <end position="86"/>
    </location>
</feature>
<protein>
    <submittedName>
        <fullName evidence="3">Uncharacterized protein</fullName>
    </submittedName>
</protein>
<accession>A0A922M7P4</accession>
<sequence>MGKSFESFVWSVEVELSEDMEARGSEEKSLESEQQVVPDPETQSPALTEEELLKELLKVEYKYVPLITLVSDIIILYLFGSPPLILRLQESS</sequence>
<dbReference type="Proteomes" id="UP000814243">
    <property type="component" value="Unassembled WGS sequence"/>
</dbReference>